<name>A0A8X6GVT3_TRICU</name>
<reference evidence="1" key="1">
    <citation type="submission" date="2020-07" db="EMBL/GenBank/DDBJ databases">
        <title>Multicomponent nature underlies the extraordinary mechanical properties of spider dragline silk.</title>
        <authorList>
            <person name="Kono N."/>
            <person name="Nakamura H."/>
            <person name="Mori M."/>
            <person name="Yoshida Y."/>
            <person name="Ohtoshi R."/>
            <person name="Malay A.D."/>
            <person name="Moran D.A.P."/>
            <person name="Tomita M."/>
            <person name="Numata K."/>
            <person name="Arakawa K."/>
        </authorList>
    </citation>
    <scope>NUCLEOTIDE SEQUENCE</scope>
</reference>
<organism evidence="1 2">
    <name type="scientific">Trichonephila clavata</name>
    <name type="common">Joro spider</name>
    <name type="synonym">Nephila clavata</name>
    <dbReference type="NCBI Taxonomy" id="2740835"/>
    <lineage>
        <taxon>Eukaryota</taxon>
        <taxon>Metazoa</taxon>
        <taxon>Ecdysozoa</taxon>
        <taxon>Arthropoda</taxon>
        <taxon>Chelicerata</taxon>
        <taxon>Arachnida</taxon>
        <taxon>Araneae</taxon>
        <taxon>Araneomorphae</taxon>
        <taxon>Entelegynae</taxon>
        <taxon>Araneoidea</taxon>
        <taxon>Nephilidae</taxon>
        <taxon>Trichonephila</taxon>
    </lineage>
</organism>
<dbReference type="EMBL" id="BMAO01036540">
    <property type="protein sequence ID" value="GFR11403.1"/>
    <property type="molecule type" value="Genomic_DNA"/>
</dbReference>
<dbReference type="AlphaFoldDB" id="A0A8X6GVT3"/>
<accession>A0A8X6GVT3</accession>
<protein>
    <submittedName>
        <fullName evidence="1">Uncharacterized protein</fullName>
    </submittedName>
</protein>
<evidence type="ECO:0000313" key="2">
    <source>
        <dbReference type="Proteomes" id="UP000887116"/>
    </source>
</evidence>
<dbReference type="Proteomes" id="UP000887116">
    <property type="component" value="Unassembled WGS sequence"/>
</dbReference>
<keyword evidence="2" id="KW-1185">Reference proteome</keyword>
<sequence>MYCVIEHTAHFSLTTVHCRTFAKIFDTIIISAKSWISNLALNLSFCRGVTLLDGAICLGEQNTLSVQQCIRIIYKRQILWSLWGVYNGPFLNRKSSGKSQERFTHRNHKRMGSYFQRHRKN</sequence>
<comment type="caution">
    <text evidence="1">The sequence shown here is derived from an EMBL/GenBank/DDBJ whole genome shotgun (WGS) entry which is preliminary data.</text>
</comment>
<gene>
    <name evidence="1" type="ORF">TNCT_174001</name>
</gene>
<proteinExistence type="predicted"/>
<evidence type="ECO:0000313" key="1">
    <source>
        <dbReference type="EMBL" id="GFR11403.1"/>
    </source>
</evidence>